<dbReference type="Proteomes" id="UP001570511">
    <property type="component" value="Unassembled WGS sequence"/>
</dbReference>
<name>A0ABD5MEN8_9EURY</name>
<comment type="caution">
    <text evidence="1">The sequence shown here is derived from an EMBL/GenBank/DDBJ whole genome shotgun (WGS) entry which is preliminary data.</text>
</comment>
<evidence type="ECO:0000313" key="2">
    <source>
        <dbReference type="Proteomes" id="UP001570511"/>
    </source>
</evidence>
<keyword evidence="2" id="KW-1185">Reference proteome</keyword>
<protein>
    <submittedName>
        <fullName evidence="1">Uncharacterized protein</fullName>
    </submittedName>
</protein>
<evidence type="ECO:0000313" key="1">
    <source>
        <dbReference type="EMBL" id="MFA1612084.1"/>
    </source>
</evidence>
<accession>A0ABD5MEN8</accession>
<proteinExistence type="predicted"/>
<sequence>MHAALLYAFPEPDTVDEPDELPSNFEGLPAADIDATQYLDGRRIFDGALADEIEVEADVAVVGEDFITEERDQQPRRIKTDVYLDPHAGWVGCDSSDGEELLINYAQATLGQRPEPAVLDLEGFAERHADELDTQGIVYSQSVDEGHHRDAAGAHWHEDASTDRIPTEGTAMLSVSYMWDGIHVDGALAASGYLAIYKDWTTATFARWVAEEITPHLAIEREEEIQKELTSGDACADCGRESDDLEPLEAAPIEGPLCPVCRDKHDEAADESGGEAA</sequence>
<dbReference type="EMBL" id="JBGNYA010000001">
    <property type="protein sequence ID" value="MFA1612084.1"/>
    <property type="molecule type" value="Genomic_DNA"/>
</dbReference>
<gene>
    <name evidence="1" type="ORF">OS889_13860</name>
</gene>
<dbReference type="AlphaFoldDB" id="A0ABD5MEN8"/>
<reference evidence="1 2" key="1">
    <citation type="submission" date="2024-08" db="EMBL/GenBank/DDBJ databases">
        <title>Halobellus sp. MBLA0158 whole genome sequence.</title>
        <authorList>
            <person name="Hwang C.Y."/>
            <person name="Cho E.-S."/>
            <person name="Seo M.-J."/>
        </authorList>
    </citation>
    <scope>NUCLEOTIDE SEQUENCE [LARGE SCALE GENOMIC DNA]</scope>
    <source>
        <strain evidence="1 2">MBLA0158</strain>
    </source>
</reference>
<organism evidence="1 2">
    <name type="scientific">Halobellus rubicundus</name>
    <dbReference type="NCBI Taxonomy" id="2996466"/>
    <lineage>
        <taxon>Archaea</taxon>
        <taxon>Methanobacteriati</taxon>
        <taxon>Methanobacteriota</taxon>
        <taxon>Stenosarchaea group</taxon>
        <taxon>Halobacteria</taxon>
        <taxon>Halobacteriales</taxon>
        <taxon>Haloferacaceae</taxon>
        <taxon>Halobellus</taxon>
    </lineage>
</organism>
<dbReference type="RefSeq" id="WP_372390707.1">
    <property type="nucleotide sequence ID" value="NZ_JBGNYA010000001.1"/>
</dbReference>